<gene>
    <name evidence="2" type="ORF">LS77_001205</name>
</gene>
<dbReference type="PANTHER" id="PTHR40254:SF1">
    <property type="entry name" value="BLR0577 PROTEIN"/>
    <property type="match status" value="1"/>
</dbReference>
<dbReference type="Pfam" id="PF13454">
    <property type="entry name" value="NAD_binding_9"/>
    <property type="match status" value="1"/>
</dbReference>
<dbReference type="GeneID" id="60656292"/>
<organism evidence="2 3">
    <name type="scientific">Helicobacter bilis</name>
    <dbReference type="NCBI Taxonomy" id="37372"/>
    <lineage>
        <taxon>Bacteria</taxon>
        <taxon>Pseudomonadati</taxon>
        <taxon>Campylobacterota</taxon>
        <taxon>Epsilonproteobacteria</taxon>
        <taxon>Campylobacterales</taxon>
        <taxon>Helicobacteraceae</taxon>
        <taxon>Helicobacter</taxon>
    </lineage>
</organism>
<accession>A0A6D2CEZ6</accession>
<dbReference type="Proteomes" id="UP000029870">
    <property type="component" value="Unassembled WGS sequence"/>
</dbReference>
<protein>
    <submittedName>
        <fullName evidence="2">FAD/NAD(P)-binding protein</fullName>
    </submittedName>
</protein>
<proteinExistence type="predicted"/>
<dbReference type="InterPro" id="IPR038732">
    <property type="entry name" value="HpyO/CreE_NAD-binding"/>
</dbReference>
<dbReference type="EMBL" id="JRPH02000003">
    <property type="protein sequence ID" value="TLE06082.1"/>
    <property type="molecule type" value="Genomic_DNA"/>
</dbReference>
<dbReference type="AlphaFoldDB" id="A0A6D2CEZ6"/>
<reference evidence="2 3" key="1">
    <citation type="journal article" date="2014" name="Genome Announc.">
        <title>Draft genome sequences of eight enterohepatic helicobacter species isolated from both laboratory and wild rodents.</title>
        <authorList>
            <person name="Sheh A."/>
            <person name="Shen Z."/>
            <person name="Fox J.G."/>
        </authorList>
    </citation>
    <scope>NUCLEOTIDE SEQUENCE [LARGE SCALE GENOMIC DNA]</scope>
    <source>
        <strain evidence="2 3">Missouri</strain>
    </source>
</reference>
<dbReference type="PANTHER" id="PTHR40254">
    <property type="entry name" value="BLR0577 PROTEIN"/>
    <property type="match status" value="1"/>
</dbReference>
<dbReference type="InterPro" id="IPR052189">
    <property type="entry name" value="L-asp_N-monooxygenase_NS-form"/>
</dbReference>
<comment type="caution">
    <text evidence="2">The sequence shown here is derived from an EMBL/GenBank/DDBJ whole genome shotgun (WGS) entry which is preliminary data.</text>
</comment>
<name>A0A6D2CEZ6_9HELI</name>
<feature type="domain" description="FAD-dependent urate hydroxylase HpyO/Asp monooxygenase CreE-like FAD/NAD(P)-binding" evidence="1">
    <location>
        <begin position="6"/>
        <end position="165"/>
    </location>
</feature>
<evidence type="ECO:0000313" key="3">
    <source>
        <dbReference type="Proteomes" id="UP000029870"/>
    </source>
</evidence>
<sequence>MLNIGIVGFGARGLSIFERLVSKVLSRNISKQIHVYIFEPYSLGSGCHNPKQSRRMLANTVAAQMTIFADETICPNEFFIKGPNFYEYLISQGYSAEKNGYYARAMLGEYLEYSFSFIKTFIPKNMTLQHIQEFARSLTKEHDYFILKTNQHSIKLHAVFVTTGHTESNNNSNEFAAYPLTQSISNLSHKDIVAINGLGLSAIDIITLLTSGYGGYFEKRNDELVYHKSGKEPKILAFSRSNLPLMARAITQKETREQYQPVFFTQKLLTSLKQQKQQLDFQTDILPLIIKEMEYVYSYTYLARKSLKESFIFRNKYLLTDNVQQLLNQHIPKEKQFSFSMLIEPIKNITSAQDFKEKMIAYLQNDIQEVSLGNLTSPIKAACDVLRDTRDILRLCIDFGGLSENSYRLFIKSFIPLNNRLCVGPPLIKIQELLALIKADIVEILYNVTFKHIRDRKFELTDSFSNHYIVNRLINARIDNLRLQENEFLSSLLQNNLGSYFANGSIQCECLKINNNFQSINQDNTVIENLFILGLPTEGIKFYTFILPRPFIASTFLNDSNITIQSCLKGLGL</sequence>
<evidence type="ECO:0000313" key="2">
    <source>
        <dbReference type="EMBL" id="TLE06082.1"/>
    </source>
</evidence>
<dbReference type="RefSeq" id="WP_004086113.1">
    <property type="nucleotide sequence ID" value="NZ_CAOUIW010000014.1"/>
</dbReference>
<evidence type="ECO:0000259" key="1">
    <source>
        <dbReference type="Pfam" id="PF13454"/>
    </source>
</evidence>